<evidence type="ECO:0000259" key="3">
    <source>
        <dbReference type="PROSITE" id="PS50158"/>
    </source>
</evidence>
<dbReference type="EMBL" id="NHTK01001324">
    <property type="protein sequence ID" value="PPR00222.1"/>
    <property type="molecule type" value="Genomic_DNA"/>
</dbReference>
<dbReference type="Pfam" id="PF14529">
    <property type="entry name" value="Exo_endo_phos_2"/>
    <property type="match status" value="1"/>
</dbReference>
<dbReference type="GO" id="GO:0004523">
    <property type="term" value="F:RNA-DNA hybrid ribonuclease activity"/>
    <property type="evidence" value="ECO:0007669"/>
    <property type="project" value="InterPro"/>
</dbReference>
<dbReference type="PROSITE" id="PS50879">
    <property type="entry name" value="RNASE_H_1"/>
    <property type="match status" value="1"/>
</dbReference>
<dbReference type="SUPFAM" id="SSF56219">
    <property type="entry name" value="DNase I-like"/>
    <property type="match status" value="1"/>
</dbReference>
<accession>A0A409YB37</accession>
<feature type="region of interest" description="Disordered" evidence="2">
    <location>
        <begin position="477"/>
        <end position="559"/>
    </location>
</feature>
<dbReference type="SUPFAM" id="SSF53098">
    <property type="entry name" value="Ribonuclease H-like"/>
    <property type="match status" value="1"/>
</dbReference>
<dbReference type="CDD" id="cd09276">
    <property type="entry name" value="Rnase_HI_RT_non_LTR"/>
    <property type="match status" value="1"/>
</dbReference>
<keyword evidence="1" id="KW-0479">Metal-binding</keyword>
<dbReference type="SMART" id="SM00343">
    <property type="entry name" value="ZnF_C2HC"/>
    <property type="match status" value="1"/>
</dbReference>
<evidence type="ECO:0008006" key="7">
    <source>
        <dbReference type="Google" id="ProtNLM"/>
    </source>
</evidence>
<keyword evidence="1" id="KW-0863">Zinc-finger</keyword>
<proteinExistence type="predicted"/>
<keyword evidence="1" id="KW-0862">Zinc</keyword>
<dbReference type="InterPro" id="IPR036691">
    <property type="entry name" value="Endo/exonu/phosph_ase_sf"/>
</dbReference>
<dbReference type="Gene3D" id="3.60.10.10">
    <property type="entry name" value="Endonuclease/exonuclease/phosphatase"/>
    <property type="match status" value="1"/>
</dbReference>
<dbReference type="STRING" id="181874.A0A409YB37"/>
<dbReference type="Gene3D" id="3.30.420.10">
    <property type="entry name" value="Ribonuclease H-like superfamily/Ribonuclease H"/>
    <property type="match status" value="1"/>
</dbReference>
<dbReference type="PANTHER" id="PTHR33481">
    <property type="entry name" value="REVERSE TRANSCRIPTASE"/>
    <property type="match status" value="1"/>
</dbReference>
<evidence type="ECO:0000256" key="2">
    <source>
        <dbReference type="SAM" id="MobiDB-lite"/>
    </source>
</evidence>
<organism evidence="5 6">
    <name type="scientific">Panaeolus cyanescens</name>
    <dbReference type="NCBI Taxonomy" id="181874"/>
    <lineage>
        <taxon>Eukaryota</taxon>
        <taxon>Fungi</taxon>
        <taxon>Dikarya</taxon>
        <taxon>Basidiomycota</taxon>
        <taxon>Agaricomycotina</taxon>
        <taxon>Agaricomycetes</taxon>
        <taxon>Agaricomycetidae</taxon>
        <taxon>Agaricales</taxon>
        <taxon>Agaricineae</taxon>
        <taxon>Galeropsidaceae</taxon>
        <taxon>Panaeolus</taxon>
    </lineage>
</organism>
<evidence type="ECO:0000313" key="6">
    <source>
        <dbReference type="Proteomes" id="UP000284842"/>
    </source>
</evidence>
<dbReference type="PROSITE" id="PS50158">
    <property type="entry name" value="ZF_CCHC"/>
    <property type="match status" value="1"/>
</dbReference>
<keyword evidence="6" id="KW-1185">Reference proteome</keyword>
<evidence type="ECO:0000259" key="4">
    <source>
        <dbReference type="PROSITE" id="PS50879"/>
    </source>
</evidence>
<dbReference type="InterPro" id="IPR001878">
    <property type="entry name" value="Znf_CCHC"/>
</dbReference>
<dbReference type="Pfam" id="PF00075">
    <property type="entry name" value="RNase_H"/>
    <property type="match status" value="1"/>
</dbReference>
<evidence type="ECO:0000256" key="1">
    <source>
        <dbReference type="PROSITE-ProRule" id="PRU00047"/>
    </source>
</evidence>
<sequence>MPTHGTTPVIQADPPTSEAARTLKENEMLPSKVDPIVKSRTEALKTLKNANFIQKAEDVKTIRLLANAFFLFAAEPPKGQKRLDSSLPDRAFLEAVGRLLLGFALDPQEQVRSYIHEALETFADEVKATIREQCDKVISVTAETNSNVATLASETLQVSSTVKKSAEDVARTYCMVAAAPTAITHTSSPHFVQRPQVLNKQEKFDRQIMLKLNEDNPLLSPDLSDDDVARQVQEALSSLNVDKTHDTSLVSASRKSPRKDTVLLELKSRLTATWLRGEDRLTALATRLGAVVQDRTYQVMVRRIPLTFDEDICSPEAPAKIADENRLDPSAVRSVRWIKPAERRSEDQRTAYAMISLTTPQAANCLIRDGVFLNERRWHRPAVRSTKDAPRCLKCQHYGHLAKDCPNAETCGTCGAAHPTRGCKKLSTPWCVSCKSNNHSSWDRECPVFIAESRKLVRNNENDYVYFPTEEPWTWALKSNSGAAPPPPPPPPSAPQVQQRIAYRNNMTQGERKRQNKGKLRAPPPQGSQGATQPSHPPFLTTPNTVPFPSPGAGPSKWPTILPVNDDRPLPPLGQPYDPNIDWAEHPDDNVLTPFYTDGTKLRILQINLNKSRKAQLDLVNDPDLQASWDLILIQEPNINFYNHITTARGFRQVYPNARTRNELVVRSGIWVNEKISTNTWRALEIEGTADITAVQLSGPHHSLTVFSIYNDCNNSDSERALNRFMTRNRGEILGNGGHVLWGGDFNRHHPLWDNDEDHRLFTSQALSDAERLIQLLADWNMEMALPKGIRTLEHMRTKNLSRPDNVFCTDHTSHRVIKCDTVPELRPTNTDHFPIGTILDMGKVEITPERRRNFRLTDWVAFNEELTRLLSPLDTHTDLLTPVAFDDQVDALSSAINRAIESNTPLCNYTKYTKRWWSKELSQMRDQKQKLAWLHAKHAKDKDHPVHDEYRRTRNRYGEAIIQAKEEHWRAFLEEATEREMWVANGYIRSPVGDAGRVAVMHFSRRHTRGENGTGKVNLRSTAPPLIINGNTISVVEEYKYLGVLVDPELRWKQQTARAAEKAAKWILLFKRLTNSQKGMNSKLMRHLYRAVGIPKLTYALDVWYEPPNKPDGAENTRGSVRALRQIITVQKTATLAITGALKGTAADVLDPHAKVLPAEALLWYVCKRAYLRLCTLPTDHVLSQAITDAHCNRTKKLRHATPLERMAVLFDVNPKSTEKIPTVKPRHDLRCYLDTLSFPSREDSIAHEKADNAKVKVFTDGSGQDGHVGAAASIYINDMTNPVSTRHLYLGTIDSHSTYEAELVGVLLAMWLLITEAGHVLGRQPISVYTDNQSVIGALTSESRGPAEYLKDEIARLCAKYFPNIPFSRKVTVKWISAHSNVTGNEKIDFEAKQAAMGMTSRSQDLPRILRSPLPRSISALRQELKREAKEKANDMLKASPRWAQFRDLETDFDFANFHKAAEKLDRYKASVLVKIRTKHFPLNDYLHKRKIVQTNTCEQCETGARESLRHYILDCTKYLEQRNRMWTKAGRRYENIQDLLASPETATALVEYVDDSGRFPRRQTKLYQDNANAR</sequence>
<name>A0A409YB37_9AGAR</name>
<gene>
    <name evidence="5" type="ORF">CVT24_004961</name>
</gene>
<reference evidence="5 6" key="1">
    <citation type="journal article" date="2018" name="Evol. Lett.">
        <title>Horizontal gene cluster transfer increased hallucinogenic mushroom diversity.</title>
        <authorList>
            <person name="Reynolds H.T."/>
            <person name="Vijayakumar V."/>
            <person name="Gluck-Thaler E."/>
            <person name="Korotkin H.B."/>
            <person name="Matheny P.B."/>
            <person name="Slot J.C."/>
        </authorList>
    </citation>
    <scope>NUCLEOTIDE SEQUENCE [LARGE SCALE GENOMIC DNA]</scope>
    <source>
        <strain evidence="5 6">2629</strain>
    </source>
</reference>
<evidence type="ECO:0000313" key="5">
    <source>
        <dbReference type="EMBL" id="PPR00222.1"/>
    </source>
</evidence>
<feature type="domain" description="RNase H type-1" evidence="4">
    <location>
        <begin position="1253"/>
        <end position="1399"/>
    </location>
</feature>
<dbReference type="GO" id="GO:0003676">
    <property type="term" value="F:nucleic acid binding"/>
    <property type="evidence" value="ECO:0007669"/>
    <property type="project" value="InterPro"/>
</dbReference>
<dbReference type="InParanoid" id="A0A409YB37"/>
<dbReference type="InterPro" id="IPR005135">
    <property type="entry name" value="Endo/exonuclease/phosphatase"/>
</dbReference>
<dbReference type="Proteomes" id="UP000284842">
    <property type="component" value="Unassembled WGS sequence"/>
</dbReference>
<dbReference type="OrthoDB" id="3261136at2759"/>
<dbReference type="InterPro" id="IPR002156">
    <property type="entry name" value="RNaseH_domain"/>
</dbReference>
<feature type="compositionally biased region" description="Pro residues" evidence="2">
    <location>
        <begin position="484"/>
        <end position="494"/>
    </location>
</feature>
<dbReference type="InterPro" id="IPR012337">
    <property type="entry name" value="RNaseH-like_sf"/>
</dbReference>
<feature type="domain" description="CCHC-type" evidence="3">
    <location>
        <begin position="391"/>
        <end position="407"/>
    </location>
</feature>
<protein>
    <recommendedName>
        <fullName evidence="7">CCHC-type domain-containing protein</fullName>
    </recommendedName>
</protein>
<dbReference type="InterPro" id="IPR036397">
    <property type="entry name" value="RNaseH_sf"/>
</dbReference>
<dbReference type="GO" id="GO:0008270">
    <property type="term" value="F:zinc ion binding"/>
    <property type="evidence" value="ECO:0007669"/>
    <property type="project" value="UniProtKB-KW"/>
</dbReference>
<comment type="caution">
    <text evidence="5">The sequence shown here is derived from an EMBL/GenBank/DDBJ whole genome shotgun (WGS) entry which is preliminary data.</text>
</comment>
<dbReference type="PANTHER" id="PTHR33481:SF1">
    <property type="entry name" value="ENDONUCLEASE_EXONUCLEASE_PHOSPHATASE DOMAIN-CONTAINING PROTEIN-RELATED"/>
    <property type="match status" value="1"/>
</dbReference>